<keyword evidence="1" id="KW-1133">Transmembrane helix</keyword>
<keyword evidence="1" id="KW-0812">Transmembrane</keyword>
<comment type="caution">
    <text evidence="2">The sequence shown here is derived from an EMBL/GenBank/DDBJ whole genome shotgun (WGS) entry which is preliminary data.</text>
</comment>
<feature type="transmembrane region" description="Helical" evidence="1">
    <location>
        <begin position="93"/>
        <end position="110"/>
    </location>
</feature>
<gene>
    <name evidence="2" type="ORF">PCOR1329_LOCUS46641</name>
</gene>
<organism evidence="2 3">
    <name type="scientific">Prorocentrum cordatum</name>
    <dbReference type="NCBI Taxonomy" id="2364126"/>
    <lineage>
        <taxon>Eukaryota</taxon>
        <taxon>Sar</taxon>
        <taxon>Alveolata</taxon>
        <taxon>Dinophyceae</taxon>
        <taxon>Prorocentrales</taxon>
        <taxon>Prorocentraceae</taxon>
        <taxon>Prorocentrum</taxon>
    </lineage>
</organism>
<sequence>MRRICARFRGLRGIAAPLLGASGGSQGNVGDVEMLQNSADSDRLTAVELHVVHAPILRRLAVWSLATVCVVASAGLFALLLNEWVQNPNQRGWLLLGSAFYVLASLKCLWNELQRIWTETMTLQAFVDRRSSKSLFEGITEHVEKACNLILLRCRAFDACMFPECCTVPFLIHAPRADHE</sequence>
<evidence type="ECO:0000256" key="1">
    <source>
        <dbReference type="SAM" id="Phobius"/>
    </source>
</evidence>
<evidence type="ECO:0000313" key="2">
    <source>
        <dbReference type="EMBL" id="CAK0856185.1"/>
    </source>
</evidence>
<name>A0ABN9UA77_9DINO</name>
<dbReference type="Proteomes" id="UP001189429">
    <property type="component" value="Unassembled WGS sequence"/>
</dbReference>
<evidence type="ECO:0000313" key="3">
    <source>
        <dbReference type="Proteomes" id="UP001189429"/>
    </source>
</evidence>
<keyword evidence="3" id="KW-1185">Reference proteome</keyword>
<dbReference type="EMBL" id="CAUYUJ010015613">
    <property type="protein sequence ID" value="CAK0856185.1"/>
    <property type="molecule type" value="Genomic_DNA"/>
</dbReference>
<accession>A0ABN9UA77</accession>
<feature type="transmembrane region" description="Helical" evidence="1">
    <location>
        <begin position="60"/>
        <end position="81"/>
    </location>
</feature>
<evidence type="ECO:0008006" key="4">
    <source>
        <dbReference type="Google" id="ProtNLM"/>
    </source>
</evidence>
<proteinExistence type="predicted"/>
<reference evidence="2" key="1">
    <citation type="submission" date="2023-10" db="EMBL/GenBank/DDBJ databases">
        <authorList>
            <person name="Chen Y."/>
            <person name="Shah S."/>
            <person name="Dougan E. K."/>
            <person name="Thang M."/>
            <person name="Chan C."/>
        </authorList>
    </citation>
    <scope>NUCLEOTIDE SEQUENCE [LARGE SCALE GENOMIC DNA]</scope>
</reference>
<keyword evidence="1" id="KW-0472">Membrane</keyword>
<protein>
    <recommendedName>
        <fullName evidence="4">Autophagy-related protein 9</fullName>
    </recommendedName>
</protein>